<feature type="site" description="Important for catalytic activity and assists the phosphoryl transfer reaction to Asp8 by balancing charge and orienting the reacting groups" evidence="5">
    <location>
        <position position="113"/>
    </location>
</feature>
<dbReference type="InterPro" id="IPR023198">
    <property type="entry name" value="PGP-like_dom2"/>
</dbReference>
<name>A0AAW6U6K8_9MOLU</name>
<feature type="binding site" evidence="4">
    <location>
        <position position="168"/>
    </location>
    <ligand>
        <name>Mg(2+)</name>
        <dbReference type="ChEBI" id="CHEBI:18420"/>
    </ligand>
</feature>
<dbReference type="InterPro" id="IPR006439">
    <property type="entry name" value="HAD-SF_hydro_IA"/>
</dbReference>
<feature type="binding site" evidence="4">
    <location>
        <position position="169"/>
    </location>
    <ligand>
        <name>Mg(2+)</name>
        <dbReference type="ChEBI" id="CHEBI:18420"/>
    </ligand>
</feature>
<dbReference type="NCBIfam" id="TIGR01509">
    <property type="entry name" value="HAD-SF-IA-v3"/>
    <property type="match status" value="1"/>
</dbReference>
<dbReference type="InterPro" id="IPR023214">
    <property type="entry name" value="HAD_sf"/>
</dbReference>
<evidence type="ECO:0000256" key="5">
    <source>
        <dbReference type="PIRSR" id="PIRSR610972-4"/>
    </source>
</evidence>
<dbReference type="InterPro" id="IPR036412">
    <property type="entry name" value="HAD-like_sf"/>
</dbReference>
<keyword evidence="4" id="KW-0460">Magnesium</keyword>
<keyword evidence="6" id="KW-0413">Isomerase</keyword>
<evidence type="ECO:0000313" key="7">
    <source>
        <dbReference type="Proteomes" id="UP001431532"/>
    </source>
</evidence>
<dbReference type="EMBL" id="JASCXW010000006">
    <property type="protein sequence ID" value="MDI6452545.1"/>
    <property type="molecule type" value="Genomic_DNA"/>
</dbReference>
<dbReference type="GO" id="GO:0008801">
    <property type="term" value="F:beta-phosphoglucomutase activity"/>
    <property type="evidence" value="ECO:0007669"/>
    <property type="project" value="UniProtKB-EC"/>
</dbReference>
<dbReference type="NCBIfam" id="TIGR01990">
    <property type="entry name" value="bPGM"/>
    <property type="match status" value="1"/>
</dbReference>
<dbReference type="InterPro" id="IPR010976">
    <property type="entry name" value="B-phosphoglucomutase_hydrolase"/>
</dbReference>
<keyword evidence="4" id="KW-0479">Metal-binding</keyword>
<dbReference type="Gene3D" id="3.40.50.1000">
    <property type="entry name" value="HAD superfamily/HAD-like"/>
    <property type="match status" value="1"/>
</dbReference>
<dbReference type="GO" id="GO:0005975">
    <property type="term" value="P:carbohydrate metabolic process"/>
    <property type="evidence" value="ECO:0007669"/>
    <property type="project" value="InterPro"/>
</dbReference>
<protein>
    <submittedName>
        <fullName evidence="6">Beta-phosphoglucomutase</fullName>
        <ecNumber evidence="6">5.4.2.6</ecNumber>
    </submittedName>
</protein>
<comment type="caution">
    <text evidence="6">The sequence shown here is derived from an EMBL/GenBank/DDBJ whole genome shotgun (WGS) entry which is preliminary data.</text>
</comment>
<evidence type="ECO:0000256" key="2">
    <source>
        <dbReference type="PIRSR" id="PIRSR610972-1"/>
    </source>
</evidence>
<dbReference type="GO" id="GO:0000287">
    <property type="term" value="F:magnesium ion binding"/>
    <property type="evidence" value="ECO:0007669"/>
    <property type="project" value="InterPro"/>
</dbReference>
<dbReference type="Gene3D" id="1.10.150.240">
    <property type="entry name" value="Putative phosphatase, domain 2"/>
    <property type="match status" value="1"/>
</dbReference>
<evidence type="ECO:0000256" key="4">
    <source>
        <dbReference type="PIRSR" id="PIRSR610972-3"/>
    </source>
</evidence>
<dbReference type="AlphaFoldDB" id="A0AAW6U6K8"/>
<dbReference type="PANTHER" id="PTHR43481:SF4">
    <property type="entry name" value="GLYCEROL-1-PHOSPHATE PHOSPHOHYDROLASE 1-RELATED"/>
    <property type="match status" value="1"/>
</dbReference>
<feature type="site" description="Important for catalytic activity and assists the phosphoryl transfer reaction to Asp8 by balancing charge and orienting the reacting groups" evidence="5">
    <location>
        <position position="144"/>
    </location>
</feature>
<organism evidence="6 7">
    <name type="scientific">Peloplasma aerotolerans</name>
    <dbReference type="NCBI Taxonomy" id="3044389"/>
    <lineage>
        <taxon>Bacteria</taxon>
        <taxon>Bacillati</taxon>
        <taxon>Mycoplasmatota</taxon>
        <taxon>Mollicutes</taxon>
        <taxon>Acholeplasmatales</taxon>
        <taxon>Acholeplasmataceae</taxon>
        <taxon>Peloplasma</taxon>
    </lineage>
</organism>
<dbReference type="NCBIfam" id="TIGR02009">
    <property type="entry name" value="PGMB-YQAB-SF"/>
    <property type="match status" value="1"/>
</dbReference>
<feature type="active site" description="Nucleophile" evidence="2">
    <location>
        <position position="8"/>
    </location>
</feature>
<dbReference type="SFLD" id="SFLDG01135">
    <property type="entry name" value="C1.5.6:_HAD__Beta-PGM__Phospha"/>
    <property type="match status" value="1"/>
</dbReference>
<feature type="binding site" evidence="3">
    <location>
        <begin position="113"/>
        <end position="117"/>
    </location>
    <ligand>
        <name>substrate</name>
    </ligand>
</feature>
<feature type="binding site" evidence="3">
    <location>
        <position position="51"/>
    </location>
    <ligand>
        <name>substrate</name>
    </ligand>
</feature>
<feature type="active site" description="Proton donor/acceptor" evidence="2">
    <location>
        <position position="10"/>
    </location>
</feature>
<evidence type="ECO:0000256" key="1">
    <source>
        <dbReference type="ARBA" id="ARBA00006171"/>
    </source>
</evidence>
<comment type="cofactor">
    <cofactor evidence="4">
        <name>Mg(2+)</name>
        <dbReference type="ChEBI" id="CHEBI:18420"/>
    </cofactor>
    <text evidence="4">Binds 2 magnesium ions per subunit.</text>
</comment>
<dbReference type="GO" id="GO:0050308">
    <property type="term" value="F:sugar-phosphatase activity"/>
    <property type="evidence" value="ECO:0007669"/>
    <property type="project" value="TreeGrafter"/>
</dbReference>
<dbReference type="Proteomes" id="UP001431532">
    <property type="component" value="Unassembled WGS sequence"/>
</dbReference>
<dbReference type="CDD" id="cd02598">
    <property type="entry name" value="HAD_BPGM"/>
    <property type="match status" value="1"/>
</dbReference>
<feature type="binding site" evidence="4">
    <location>
        <position position="8"/>
    </location>
    <ligand>
        <name>Mg(2+)</name>
        <dbReference type="ChEBI" id="CHEBI:18420"/>
    </ligand>
</feature>
<accession>A0AAW6U6K8</accession>
<dbReference type="PANTHER" id="PTHR43481">
    <property type="entry name" value="FRUCTOSE-1-PHOSPHATE PHOSPHATASE"/>
    <property type="match status" value="1"/>
</dbReference>
<feature type="binding site" evidence="4">
    <location>
        <position position="10"/>
    </location>
    <ligand>
        <name>Mg(2+)</name>
        <dbReference type="ChEBI" id="CHEBI:18420"/>
    </ligand>
</feature>
<feature type="binding site" evidence="3">
    <location>
        <begin position="8"/>
        <end position="10"/>
    </location>
    <ligand>
        <name>substrate</name>
    </ligand>
</feature>
<sequence>MIKAVIFDLDGVIVSTDQLHYEAWKHVADQEDIYFDEKINHRLRGVSRMDSLNIMLEKADKTYSESEKEKLAKTKNDYYVDLLKQLSPNDMLPHVYDVLLNLKEQGIKIAIGSSSRNAKTILKYLGISCLFDAIADGTDIENSKPAPDVFLRAAEKLGVSYSSCAVIEDATVGIEAAKKAGMLAIAVFDAKKSEQADHKLDDIRDLLSIV</sequence>
<dbReference type="SFLD" id="SFLDS00003">
    <property type="entry name" value="Haloacid_Dehalogenase"/>
    <property type="match status" value="1"/>
</dbReference>
<dbReference type="PRINTS" id="PR00413">
    <property type="entry name" value="HADHALOGNASE"/>
</dbReference>
<feature type="binding site" evidence="3">
    <location>
        <begin position="43"/>
        <end position="48"/>
    </location>
    <ligand>
        <name>substrate</name>
    </ligand>
</feature>
<evidence type="ECO:0000256" key="3">
    <source>
        <dbReference type="PIRSR" id="PIRSR610972-2"/>
    </source>
</evidence>
<dbReference type="RefSeq" id="WP_282838961.1">
    <property type="nucleotide sequence ID" value="NZ_JASCXW010000006.1"/>
</dbReference>
<reference evidence="6" key="1">
    <citation type="submission" date="2023-05" db="EMBL/GenBank/DDBJ databases">
        <title>Mariniplasma microaerophilum sp. nov., a novel anaerobic mollicute isolated from terrestrial mud volcano, Taman Peninsula, Russia.</title>
        <authorList>
            <person name="Khomyakova M.A."/>
            <person name="Merkel A.Y."/>
            <person name="Slobodkin A.I."/>
        </authorList>
    </citation>
    <scope>NUCLEOTIDE SEQUENCE</scope>
    <source>
        <strain evidence="6">M4Ah</strain>
    </source>
</reference>
<dbReference type="SFLD" id="SFLDG01129">
    <property type="entry name" value="C1.5:_HAD__Beta-PGM__Phosphata"/>
    <property type="match status" value="1"/>
</dbReference>
<feature type="binding site" evidence="3">
    <location>
        <position position="144"/>
    </location>
    <ligand>
        <name>substrate</name>
    </ligand>
</feature>
<dbReference type="SUPFAM" id="SSF56784">
    <property type="entry name" value="HAD-like"/>
    <property type="match status" value="1"/>
</dbReference>
<evidence type="ECO:0000313" key="6">
    <source>
        <dbReference type="EMBL" id="MDI6452545.1"/>
    </source>
</evidence>
<dbReference type="InterPro" id="IPR051806">
    <property type="entry name" value="HAD-like_SPP"/>
</dbReference>
<comment type="similarity">
    <text evidence="1">Belongs to the HAD-like hydrolase superfamily. CbbY/CbbZ/Gph/YieH family.</text>
</comment>
<proteinExistence type="inferred from homology"/>
<dbReference type="Pfam" id="PF00702">
    <property type="entry name" value="Hydrolase"/>
    <property type="match status" value="1"/>
</dbReference>
<dbReference type="EC" id="5.4.2.6" evidence="6"/>
<feature type="binding site" evidence="3">
    <location>
        <position position="24"/>
    </location>
    <ligand>
        <name>substrate</name>
    </ligand>
</feature>
<gene>
    <name evidence="6" type="primary">pgmB</name>
    <name evidence="6" type="ORF">QJ521_03110</name>
</gene>
<dbReference type="InterPro" id="IPR010972">
    <property type="entry name" value="Beta-PGM"/>
</dbReference>
<keyword evidence="7" id="KW-1185">Reference proteome</keyword>
<feature type="binding site" evidence="3">
    <location>
        <position position="75"/>
    </location>
    <ligand>
        <name>substrate</name>
    </ligand>
</feature>